<dbReference type="Proteomes" id="UP000292347">
    <property type="component" value="Unassembled WGS sequence"/>
</dbReference>
<reference evidence="2 3" key="1">
    <citation type="submission" date="2019-01" db="EMBL/GenBank/DDBJ databases">
        <title>Sphingomonas mucosissima sp. nov. and Sphingomonas desiccabilis sp. nov., from biological soil crusts in the Colorado Plateau, USA.</title>
        <authorList>
            <person name="Zhu D."/>
        </authorList>
    </citation>
    <scope>NUCLEOTIDE SEQUENCE [LARGE SCALE GENOMIC DNA]</scope>
    <source>
        <strain evidence="2 3">CP1D</strain>
    </source>
</reference>
<dbReference type="Pfam" id="PF08379">
    <property type="entry name" value="Bact_transglu_N"/>
    <property type="match status" value="1"/>
</dbReference>
<dbReference type="InterPro" id="IPR038765">
    <property type="entry name" value="Papain-like_cys_pep_sf"/>
</dbReference>
<dbReference type="Pfam" id="PF01841">
    <property type="entry name" value="Transglut_core"/>
    <property type="match status" value="1"/>
</dbReference>
<name>A0A4Q2IZX7_9SPHN</name>
<dbReference type="SUPFAM" id="SSF54001">
    <property type="entry name" value="Cysteine proteinases"/>
    <property type="match status" value="1"/>
</dbReference>
<evidence type="ECO:0000259" key="1">
    <source>
        <dbReference type="SMART" id="SM00460"/>
    </source>
</evidence>
<dbReference type="InterPro" id="IPR002931">
    <property type="entry name" value="Transglutaminase-like"/>
</dbReference>
<dbReference type="RefSeq" id="WP_129340754.1">
    <property type="nucleotide sequence ID" value="NZ_JACIDD010000001.1"/>
</dbReference>
<dbReference type="Gene3D" id="3.10.620.30">
    <property type="match status" value="1"/>
</dbReference>
<dbReference type="EMBL" id="SDPT01000001">
    <property type="protein sequence ID" value="RXZ34973.1"/>
    <property type="molecule type" value="Genomic_DNA"/>
</dbReference>
<gene>
    <name evidence="2" type="ORF">EO081_04800</name>
</gene>
<dbReference type="InterPro" id="IPR013589">
    <property type="entry name" value="Bac_transglu_N"/>
</dbReference>
<comment type="caution">
    <text evidence="2">The sequence shown here is derived from an EMBL/GenBank/DDBJ whole genome shotgun (WGS) entry which is preliminary data.</text>
</comment>
<evidence type="ECO:0000313" key="3">
    <source>
        <dbReference type="Proteomes" id="UP000292347"/>
    </source>
</evidence>
<protein>
    <submittedName>
        <fullName evidence="2">Transglutaminase family protein</fullName>
    </submittedName>
</protein>
<dbReference type="PANTHER" id="PTHR33490">
    <property type="entry name" value="BLR5614 PROTEIN-RELATED"/>
    <property type="match status" value="1"/>
</dbReference>
<dbReference type="AlphaFoldDB" id="A0A4Q2IZX7"/>
<dbReference type="OrthoDB" id="9804023at2"/>
<sequence>MRIEVEHHSRYRFTEPQARVVQLLRMFPDDTDNQTVVAWRIDVDCDARLRESRDGYGNLTRMLYAEGPLETIGITISGEVLLSDNPRRLEGADEPLPPAFYLRTTPLSAADAAMTAFAQEAAGSGDDQVRTARIVEALHGRFTIERRRGDGVLPAAEAFAGERASPRDLAQMLVACVRVIGLPARYVSGYSLGGCARRERPAPHGWAEVYLDGQGWQMLDPTVGGAPGLDYVRVAAALDSAGAAPISGTRIGHGDEELDVDVAVGLLGRER</sequence>
<dbReference type="PANTHER" id="PTHR33490:SF6">
    <property type="entry name" value="SLL1049 PROTEIN"/>
    <property type="match status" value="1"/>
</dbReference>
<evidence type="ECO:0000313" key="2">
    <source>
        <dbReference type="EMBL" id="RXZ34973.1"/>
    </source>
</evidence>
<keyword evidence="3" id="KW-1185">Reference proteome</keyword>
<accession>A0A4Q2IZX7</accession>
<feature type="domain" description="Transglutaminase-like" evidence="1">
    <location>
        <begin position="158"/>
        <end position="223"/>
    </location>
</feature>
<dbReference type="SMART" id="SM00460">
    <property type="entry name" value="TGc"/>
    <property type="match status" value="1"/>
</dbReference>
<proteinExistence type="predicted"/>
<organism evidence="2 3">
    <name type="scientific">Sphingomonas desiccabilis</name>
    <dbReference type="NCBI Taxonomy" id="429134"/>
    <lineage>
        <taxon>Bacteria</taxon>
        <taxon>Pseudomonadati</taxon>
        <taxon>Pseudomonadota</taxon>
        <taxon>Alphaproteobacteria</taxon>
        <taxon>Sphingomonadales</taxon>
        <taxon>Sphingomonadaceae</taxon>
        <taxon>Sphingomonas</taxon>
    </lineage>
</organism>